<keyword evidence="1" id="KW-0489">Methyltransferase</keyword>
<evidence type="ECO:0000256" key="3">
    <source>
        <dbReference type="ARBA" id="ARBA00022691"/>
    </source>
</evidence>
<dbReference type="RefSeq" id="WP_189161226.1">
    <property type="nucleotide sequence ID" value="NZ_BMNT01000002.1"/>
</dbReference>
<dbReference type="EMBL" id="BMNT01000002">
    <property type="protein sequence ID" value="GGK64459.1"/>
    <property type="molecule type" value="Genomic_DNA"/>
</dbReference>
<accession>A0A917QR68</accession>
<dbReference type="CDD" id="cd02440">
    <property type="entry name" value="AdoMet_MTases"/>
    <property type="match status" value="1"/>
</dbReference>
<evidence type="ECO:0000313" key="5">
    <source>
        <dbReference type="EMBL" id="GGK64459.1"/>
    </source>
</evidence>
<dbReference type="AlphaFoldDB" id="A0A917QR68"/>
<reference evidence="5" key="2">
    <citation type="submission" date="2020-09" db="EMBL/GenBank/DDBJ databases">
        <authorList>
            <person name="Sun Q."/>
            <person name="Ohkuma M."/>
        </authorList>
    </citation>
    <scope>NUCLEOTIDE SEQUENCE</scope>
    <source>
        <strain evidence="5">JCM 13064</strain>
    </source>
</reference>
<sequence>MSGDIHVKDDEGEVERFWEAHYGARDQVWSGRPNAVLVDVAGPLPPGRALDLGCGEGGDAVWLAGHGWRVTATDISAIALSRAAARAQEAGVLDRIDFQRHDFNRWLPEGSFDLVSAQFMQSPVKLSDAEVLSAAARTVVPGGLLLIVNHGSVPPWAGDHHDHRFPTPEETFAPLRLEPGLWDVEILERRERLAIGPDGTSAPILDNVIAVRRRPS</sequence>
<reference evidence="5" key="1">
    <citation type="journal article" date="2014" name="Int. J. Syst. Evol. Microbiol.">
        <title>Complete genome sequence of Corynebacterium casei LMG S-19264T (=DSM 44701T), isolated from a smear-ripened cheese.</title>
        <authorList>
            <consortium name="US DOE Joint Genome Institute (JGI-PGF)"/>
            <person name="Walter F."/>
            <person name="Albersmeier A."/>
            <person name="Kalinowski J."/>
            <person name="Ruckert C."/>
        </authorList>
    </citation>
    <scope>NUCLEOTIDE SEQUENCE</scope>
    <source>
        <strain evidence="5">JCM 13064</strain>
    </source>
</reference>
<dbReference type="GO" id="GO:0008168">
    <property type="term" value="F:methyltransferase activity"/>
    <property type="evidence" value="ECO:0007669"/>
    <property type="project" value="UniProtKB-KW"/>
</dbReference>
<dbReference type="InterPro" id="IPR029063">
    <property type="entry name" value="SAM-dependent_MTases_sf"/>
</dbReference>
<dbReference type="GO" id="GO:0032259">
    <property type="term" value="P:methylation"/>
    <property type="evidence" value="ECO:0007669"/>
    <property type="project" value="UniProtKB-KW"/>
</dbReference>
<evidence type="ECO:0000259" key="4">
    <source>
        <dbReference type="Pfam" id="PF13649"/>
    </source>
</evidence>
<dbReference type="Gene3D" id="3.40.50.150">
    <property type="entry name" value="Vaccinia Virus protein VP39"/>
    <property type="match status" value="1"/>
</dbReference>
<protein>
    <recommendedName>
        <fullName evidence="4">Methyltransferase domain-containing protein</fullName>
    </recommendedName>
</protein>
<dbReference type="PANTHER" id="PTHR43464">
    <property type="entry name" value="METHYLTRANSFERASE"/>
    <property type="match status" value="1"/>
</dbReference>
<keyword evidence="6" id="KW-1185">Reference proteome</keyword>
<feature type="domain" description="Methyltransferase" evidence="4">
    <location>
        <begin position="50"/>
        <end position="143"/>
    </location>
</feature>
<evidence type="ECO:0000256" key="1">
    <source>
        <dbReference type="ARBA" id="ARBA00022603"/>
    </source>
</evidence>
<dbReference type="SUPFAM" id="SSF53335">
    <property type="entry name" value="S-adenosyl-L-methionine-dependent methyltransferases"/>
    <property type="match status" value="1"/>
</dbReference>
<evidence type="ECO:0000256" key="2">
    <source>
        <dbReference type="ARBA" id="ARBA00022679"/>
    </source>
</evidence>
<name>A0A917QR68_9ACTN</name>
<comment type="caution">
    <text evidence="5">The sequence shown here is derived from an EMBL/GenBank/DDBJ whole genome shotgun (WGS) entry which is preliminary data.</text>
</comment>
<dbReference type="Proteomes" id="UP000645217">
    <property type="component" value="Unassembled WGS sequence"/>
</dbReference>
<dbReference type="PANTHER" id="PTHR43464:SF19">
    <property type="entry name" value="UBIQUINONE BIOSYNTHESIS O-METHYLTRANSFERASE, MITOCHONDRIAL"/>
    <property type="match status" value="1"/>
</dbReference>
<evidence type="ECO:0000313" key="6">
    <source>
        <dbReference type="Proteomes" id="UP000645217"/>
    </source>
</evidence>
<organism evidence="5 6">
    <name type="scientific">Sphaerisporangium melleum</name>
    <dbReference type="NCBI Taxonomy" id="321316"/>
    <lineage>
        <taxon>Bacteria</taxon>
        <taxon>Bacillati</taxon>
        <taxon>Actinomycetota</taxon>
        <taxon>Actinomycetes</taxon>
        <taxon>Streptosporangiales</taxon>
        <taxon>Streptosporangiaceae</taxon>
        <taxon>Sphaerisporangium</taxon>
    </lineage>
</organism>
<keyword evidence="2" id="KW-0808">Transferase</keyword>
<keyword evidence="3" id="KW-0949">S-adenosyl-L-methionine</keyword>
<gene>
    <name evidence="5" type="ORF">GCM10007964_04420</name>
</gene>
<proteinExistence type="predicted"/>
<dbReference type="InterPro" id="IPR041698">
    <property type="entry name" value="Methyltransf_25"/>
</dbReference>
<dbReference type="Pfam" id="PF13649">
    <property type="entry name" value="Methyltransf_25"/>
    <property type="match status" value="1"/>
</dbReference>